<name>A0AAW1NH84_SAPOF</name>
<dbReference type="AlphaFoldDB" id="A0AAW1NH84"/>
<dbReference type="Proteomes" id="UP001443914">
    <property type="component" value="Unassembled WGS sequence"/>
</dbReference>
<organism evidence="1 2">
    <name type="scientific">Saponaria officinalis</name>
    <name type="common">Common soapwort</name>
    <name type="synonym">Lychnis saponaria</name>
    <dbReference type="NCBI Taxonomy" id="3572"/>
    <lineage>
        <taxon>Eukaryota</taxon>
        <taxon>Viridiplantae</taxon>
        <taxon>Streptophyta</taxon>
        <taxon>Embryophyta</taxon>
        <taxon>Tracheophyta</taxon>
        <taxon>Spermatophyta</taxon>
        <taxon>Magnoliopsida</taxon>
        <taxon>eudicotyledons</taxon>
        <taxon>Gunneridae</taxon>
        <taxon>Pentapetalae</taxon>
        <taxon>Caryophyllales</taxon>
        <taxon>Caryophyllaceae</taxon>
        <taxon>Caryophylleae</taxon>
        <taxon>Saponaria</taxon>
    </lineage>
</organism>
<evidence type="ECO:0000313" key="1">
    <source>
        <dbReference type="EMBL" id="KAK9758269.1"/>
    </source>
</evidence>
<keyword evidence="2" id="KW-1185">Reference proteome</keyword>
<protein>
    <submittedName>
        <fullName evidence="1">Uncharacterized protein</fullName>
    </submittedName>
</protein>
<accession>A0AAW1NH84</accession>
<comment type="caution">
    <text evidence="1">The sequence shown here is derived from an EMBL/GenBank/DDBJ whole genome shotgun (WGS) entry which is preliminary data.</text>
</comment>
<evidence type="ECO:0000313" key="2">
    <source>
        <dbReference type="Proteomes" id="UP001443914"/>
    </source>
</evidence>
<proteinExistence type="predicted"/>
<dbReference type="EMBL" id="JBDFQZ010000001">
    <property type="protein sequence ID" value="KAK9758269.1"/>
    <property type="molecule type" value="Genomic_DNA"/>
</dbReference>
<sequence length="37" mass="4208">MMEVQRIIQLLSLQYTSLISRIALVGGNHTSARFCTR</sequence>
<reference evidence="1" key="1">
    <citation type="submission" date="2024-03" db="EMBL/GenBank/DDBJ databases">
        <title>WGS assembly of Saponaria officinalis var. Norfolk2.</title>
        <authorList>
            <person name="Jenkins J."/>
            <person name="Shu S."/>
            <person name="Grimwood J."/>
            <person name="Barry K."/>
            <person name="Goodstein D."/>
            <person name="Schmutz J."/>
            <person name="Leebens-Mack J."/>
            <person name="Osbourn A."/>
        </authorList>
    </citation>
    <scope>NUCLEOTIDE SEQUENCE [LARGE SCALE GENOMIC DNA]</scope>
    <source>
        <strain evidence="1">JIC</strain>
    </source>
</reference>
<gene>
    <name evidence="1" type="ORF">RND81_01G219500</name>
</gene>